<dbReference type="EMBL" id="GGEC01090150">
    <property type="protein sequence ID" value="MBX70634.1"/>
    <property type="molecule type" value="Transcribed_RNA"/>
</dbReference>
<reference evidence="1" key="1">
    <citation type="submission" date="2018-02" db="EMBL/GenBank/DDBJ databases">
        <title>Rhizophora mucronata_Transcriptome.</title>
        <authorList>
            <person name="Meera S.P."/>
            <person name="Sreeshan A."/>
            <person name="Augustine A."/>
        </authorList>
    </citation>
    <scope>NUCLEOTIDE SEQUENCE</scope>
    <source>
        <tissue evidence="1">Leaf</tissue>
    </source>
</reference>
<name>A0A2P2QUT3_RHIMU</name>
<accession>A0A2P2QUT3</accession>
<sequence>MSTSIYEPRKTILERRSKTVLLG</sequence>
<evidence type="ECO:0000313" key="1">
    <source>
        <dbReference type="EMBL" id="MBX70634.1"/>
    </source>
</evidence>
<organism evidence="1">
    <name type="scientific">Rhizophora mucronata</name>
    <name type="common">Asiatic mangrove</name>
    <dbReference type="NCBI Taxonomy" id="61149"/>
    <lineage>
        <taxon>Eukaryota</taxon>
        <taxon>Viridiplantae</taxon>
        <taxon>Streptophyta</taxon>
        <taxon>Embryophyta</taxon>
        <taxon>Tracheophyta</taxon>
        <taxon>Spermatophyta</taxon>
        <taxon>Magnoliopsida</taxon>
        <taxon>eudicotyledons</taxon>
        <taxon>Gunneridae</taxon>
        <taxon>Pentapetalae</taxon>
        <taxon>rosids</taxon>
        <taxon>fabids</taxon>
        <taxon>Malpighiales</taxon>
        <taxon>Rhizophoraceae</taxon>
        <taxon>Rhizophora</taxon>
    </lineage>
</organism>
<dbReference type="AlphaFoldDB" id="A0A2P2QUT3"/>
<proteinExistence type="predicted"/>
<protein>
    <submittedName>
        <fullName evidence="1">Uncharacterized protein</fullName>
    </submittedName>
</protein>